<dbReference type="STRING" id="1111676.MHC_01980"/>
<dbReference type="EMBL" id="CP003199">
    <property type="protein sequence ID" value="AEW45262.1"/>
    <property type="molecule type" value="Genomic_DNA"/>
</dbReference>
<evidence type="ECO:0000313" key="1">
    <source>
        <dbReference type="EMBL" id="AEW45262.1"/>
    </source>
</evidence>
<organism evidence="1 2">
    <name type="scientific">Mycoplasma haemocanis (strain Illinois)</name>
    <dbReference type="NCBI Taxonomy" id="1111676"/>
    <lineage>
        <taxon>Bacteria</taxon>
        <taxon>Bacillati</taxon>
        <taxon>Mycoplasmatota</taxon>
        <taxon>Mollicutes</taxon>
        <taxon>Mycoplasmataceae</taxon>
        <taxon>Mycoplasma</taxon>
    </lineage>
</organism>
<reference evidence="1 2" key="1">
    <citation type="journal article" date="2012" name="J. Bacteriol.">
        <title>Complete genome sequence of Mycoplasma haemocanis strain Illinois.</title>
        <authorList>
            <person name="do Nascimento N.C."/>
            <person name="Guimaraes A.M."/>
            <person name="Santos A.P."/>
            <person name="Sanmiguel P.J."/>
            <person name="Messick J.B."/>
        </authorList>
    </citation>
    <scope>NUCLEOTIDE SEQUENCE [LARGE SCALE GENOMIC DNA]</scope>
    <source>
        <strain evidence="1 2">Illinois</strain>
    </source>
</reference>
<gene>
    <name evidence="1" type="ordered locus">MHC_01980</name>
</gene>
<name>H6N6J0_MYCHN</name>
<sequence>MALAPKFLIGGVVVGGVSIGFGIESLTSTKLSTKYQPKTESVPVKDCLLYELISVTKPDKEAFKPTTKDAIKKKVQEEGGDFDSIERACLQHSGQNTFVSKKKGKWGYHEDAKDREKFQKYLGTLTSRK</sequence>
<protein>
    <submittedName>
        <fullName evidence="1">Uncharacterized protein</fullName>
    </submittedName>
</protein>
<proteinExistence type="predicted"/>
<accession>H6N6J0</accession>
<dbReference type="HOGENOM" id="CLU_154533_0_0_14"/>
<dbReference type="KEGG" id="mhe:MHC_01980"/>
<keyword evidence="2" id="KW-1185">Reference proteome</keyword>
<evidence type="ECO:0000313" key="2">
    <source>
        <dbReference type="Proteomes" id="UP000009135"/>
    </source>
</evidence>
<dbReference type="Proteomes" id="UP000009135">
    <property type="component" value="Chromosome"/>
</dbReference>
<dbReference type="AlphaFoldDB" id="H6N6J0"/>
<dbReference type="OrthoDB" id="403327at2"/>